<organism evidence="1 2">
    <name type="scientific">Fusicatenibacter saccharivorans</name>
    <dbReference type="NCBI Taxonomy" id="1150298"/>
    <lineage>
        <taxon>Bacteria</taxon>
        <taxon>Bacillati</taxon>
        <taxon>Bacillota</taxon>
        <taxon>Clostridia</taxon>
        <taxon>Lachnospirales</taxon>
        <taxon>Lachnospiraceae</taxon>
        <taxon>Fusicatenibacter</taxon>
    </lineage>
</organism>
<name>A0ABX2GGS2_9FIRM</name>
<dbReference type="RefSeq" id="WP_173830053.1">
    <property type="nucleotide sequence ID" value="NZ_JAAITQ010000019.1"/>
</dbReference>
<comment type="caution">
    <text evidence="1">The sequence shown here is derived from an EMBL/GenBank/DDBJ whole genome shotgun (WGS) entry which is preliminary data.</text>
</comment>
<reference evidence="1 2" key="1">
    <citation type="journal article" date="2020" name="Cell Host Microbe">
        <title>Functional and Genomic Variation between Human-Derived Isolates of Lachnospiraceae Reveals Inter- and Intra-Species Diversity.</title>
        <authorList>
            <person name="Sorbara M.T."/>
            <person name="Littmann E.R."/>
            <person name="Fontana E."/>
            <person name="Moody T.U."/>
            <person name="Kohout C.E."/>
            <person name="Gjonbalaj M."/>
            <person name="Eaton V."/>
            <person name="Seok R."/>
            <person name="Leiner I.M."/>
            <person name="Pamer E.G."/>
        </authorList>
    </citation>
    <scope>NUCLEOTIDE SEQUENCE [LARGE SCALE GENOMIC DNA]</scope>
    <source>
        <strain evidence="1 2">MSK.14.54</strain>
    </source>
</reference>
<sequence>MGKLARYFGKLEFGEEDMRRWWREKDFSSVFNEKIITSDIDADSIVEMIYIAINEQI</sequence>
<proteinExistence type="predicted"/>
<accession>A0ABX2GGS2</accession>
<dbReference type="Proteomes" id="UP000768180">
    <property type="component" value="Unassembled WGS sequence"/>
</dbReference>
<evidence type="ECO:0000313" key="1">
    <source>
        <dbReference type="EMBL" id="NSE16908.1"/>
    </source>
</evidence>
<keyword evidence="2" id="KW-1185">Reference proteome</keyword>
<gene>
    <name evidence="1" type="ORF">G5B05_10920</name>
</gene>
<dbReference type="EMBL" id="JAAITQ010000019">
    <property type="protein sequence ID" value="NSE16908.1"/>
    <property type="molecule type" value="Genomic_DNA"/>
</dbReference>
<evidence type="ECO:0000313" key="2">
    <source>
        <dbReference type="Proteomes" id="UP000768180"/>
    </source>
</evidence>
<protein>
    <submittedName>
        <fullName evidence="1">Uncharacterized protein</fullName>
    </submittedName>
</protein>